<dbReference type="PANTHER" id="PTHR13794:SF58">
    <property type="entry name" value="MITOCHONDRIAL ENOLASE SUPERFAMILY MEMBER 1"/>
    <property type="match status" value="1"/>
</dbReference>
<dbReference type="GO" id="GO:0016836">
    <property type="term" value="F:hydro-lyase activity"/>
    <property type="evidence" value="ECO:0007669"/>
    <property type="project" value="TreeGrafter"/>
</dbReference>
<proteinExistence type="predicted"/>
<evidence type="ECO:0000256" key="1">
    <source>
        <dbReference type="ARBA" id="ARBA00001946"/>
    </source>
</evidence>
<reference evidence="4" key="2">
    <citation type="submission" date="2018-07" db="EMBL/GenBank/DDBJ databases">
        <authorList>
            <person name="Mckenzie S.K."/>
            <person name="Kronauer D.J.C."/>
        </authorList>
    </citation>
    <scope>NUCLEOTIDE SEQUENCE</scope>
    <source>
        <strain evidence="4">Clonal line C1</strain>
    </source>
</reference>
<evidence type="ECO:0000256" key="2">
    <source>
        <dbReference type="ARBA" id="ARBA00022723"/>
    </source>
</evidence>
<dbReference type="GO" id="GO:0000287">
    <property type="term" value="F:magnesium ion binding"/>
    <property type="evidence" value="ECO:0007669"/>
    <property type="project" value="TreeGrafter"/>
</dbReference>
<dbReference type="OrthoDB" id="14161at2759"/>
<accession>A0A3L8DK77</accession>
<comment type="caution">
    <text evidence="4">The sequence shown here is derived from an EMBL/GenBank/DDBJ whole genome shotgun (WGS) entry which is preliminary data.</text>
</comment>
<gene>
    <name evidence="4" type="ORF">DMN91_007444</name>
</gene>
<evidence type="ECO:0000313" key="4">
    <source>
        <dbReference type="EMBL" id="RLU20830.1"/>
    </source>
</evidence>
<name>A0A3L8DK77_OOCBI</name>
<organism evidence="4">
    <name type="scientific">Ooceraea biroi</name>
    <name type="common">Clonal raider ant</name>
    <name type="synonym">Cerapachys biroi</name>
    <dbReference type="NCBI Taxonomy" id="2015173"/>
    <lineage>
        <taxon>Eukaryota</taxon>
        <taxon>Metazoa</taxon>
        <taxon>Ecdysozoa</taxon>
        <taxon>Arthropoda</taxon>
        <taxon>Hexapoda</taxon>
        <taxon>Insecta</taxon>
        <taxon>Pterygota</taxon>
        <taxon>Neoptera</taxon>
        <taxon>Endopterygota</taxon>
        <taxon>Hymenoptera</taxon>
        <taxon>Apocrita</taxon>
        <taxon>Aculeata</taxon>
        <taxon>Formicoidea</taxon>
        <taxon>Formicidae</taxon>
        <taxon>Dorylinae</taxon>
        <taxon>Ooceraea</taxon>
    </lineage>
</organism>
<dbReference type="InterPro" id="IPR046945">
    <property type="entry name" value="RHMD-like"/>
</dbReference>
<reference evidence="4" key="1">
    <citation type="journal article" date="2018" name="Genome Res.">
        <title>The genomic architecture and molecular evolution of ant odorant receptors.</title>
        <authorList>
            <person name="McKenzie S.K."/>
            <person name="Kronauer D.J.C."/>
        </authorList>
    </citation>
    <scope>NUCLEOTIDE SEQUENCE [LARGE SCALE GENOMIC DNA]</scope>
    <source>
        <strain evidence="4">Clonal line C1</strain>
    </source>
</reference>
<dbReference type="InterPro" id="IPR029017">
    <property type="entry name" value="Enolase-like_N"/>
</dbReference>
<dbReference type="Gene3D" id="3.30.390.10">
    <property type="entry name" value="Enolase-like, N-terminal domain"/>
    <property type="match status" value="1"/>
</dbReference>
<dbReference type="PANTHER" id="PTHR13794">
    <property type="entry name" value="ENOLASE SUPERFAMILY, MANDELATE RACEMASE"/>
    <property type="match status" value="1"/>
</dbReference>
<dbReference type="EMBL" id="QOIP01000007">
    <property type="protein sequence ID" value="RLU20830.1"/>
    <property type="molecule type" value="Genomic_DNA"/>
</dbReference>
<dbReference type="Proteomes" id="UP000279307">
    <property type="component" value="Chromosome 7"/>
</dbReference>
<evidence type="ECO:0000256" key="3">
    <source>
        <dbReference type="ARBA" id="ARBA00022842"/>
    </source>
</evidence>
<comment type="cofactor">
    <cofactor evidence="1">
        <name>Mg(2+)</name>
        <dbReference type="ChEBI" id="CHEBI:18420"/>
    </cofactor>
</comment>
<dbReference type="GO" id="GO:0016052">
    <property type="term" value="P:carbohydrate catabolic process"/>
    <property type="evidence" value="ECO:0007669"/>
    <property type="project" value="TreeGrafter"/>
</dbReference>
<dbReference type="SUPFAM" id="SSF54826">
    <property type="entry name" value="Enolase N-terminal domain-like"/>
    <property type="match status" value="1"/>
</dbReference>
<keyword evidence="2" id="KW-0479">Metal-binding</keyword>
<dbReference type="AlphaFoldDB" id="A0A3L8DK77"/>
<protein>
    <submittedName>
        <fullName evidence="4">Uncharacterized protein</fullName>
    </submittedName>
</protein>
<keyword evidence="3" id="KW-0460">Magnesium</keyword>
<sequence length="133" mass="15296">MLKDKCLTRKKSEVLDEIFLQEFGKKLEEMLHEIKSEPVAAAIAEACHSLFPLIKGHTTTKIYSDFGIFWRKLTSDSQLRWIGPEKGVMHLATAAIVNALLDLWARIEDKSVWKLLVDMTPDELVSTMDFRYI</sequence>